<dbReference type="PANTHER" id="PTHR43246">
    <property type="entry name" value="PEPTIDYL-PROLYL CIS-TRANS ISOMERASE CYP38, CHLOROPLASTIC"/>
    <property type="match status" value="1"/>
</dbReference>
<dbReference type="EMBL" id="HBGN01018224">
    <property type="protein sequence ID" value="CAD9331090.1"/>
    <property type="molecule type" value="Transcribed_RNA"/>
</dbReference>
<dbReference type="Pfam" id="PF00160">
    <property type="entry name" value="Pro_isomerase"/>
    <property type="match status" value="1"/>
</dbReference>
<dbReference type="PROSITE" id="PS50072">
    <property type="entry name" value="CSA_PPIASE_2"/>
    <property type="match status" value="1"/>
</dbReference>
<dbReference type="AlphaFoldDB" id="A0A7S1Z7W0"/>
<evidence type="ECO:0000256" key="3">
    <source>
        <dbReference type="ARBA" id="ARBA00023235"/>
    </source>
</evidence>
<keyword evidence="2" id="KW-0697">Rotamase</keyword>
<feature type="domain" description="PPIase cyclophilin-type" evidence="6">
    <location>
        <begin position="142"/>
        <end position="276"/>
    </location>
</feature>
<feature type="compositionally biased region" description="Low complexity" evidence="4">
    <location>
        <begin position="118"/>
        <end position="134"/>
    </location>
</feature>
<organism evidence="7">
    <name type="scientific">Ditylum brightwellii</name>
    <dbReference type="NCBI Taxonomy" id="49249"/>
    <lineage>
        <taxon>Eukaryota</taxon>
        <taxon>Sar</taxon>
        <taxon>Stramenopiles</taxon>
        <taxon>Ochrophyta</taxon>
        <taxon>Bacillariophyta</taxon>
        <taxon>Mediophyceae</taxon>
        <taxon>Lithodesmiophycidae</taxon>
        <taxon>Lithodesmiales</taxon>
        <taxon>Lithodesmiaceae</taxon>
        <taxon>Ditylum</taxon>
    </lineage>
</organism>
<reference evidence="7" key="1">
    <citation type="submission" date="2021-01" db="EMBL/GenBank/DDBJ databases">
        <authorList>
            <person name="Corre E."/>
            <person name="Pelletier E."/>
            <person name="Niang G."/>
            <person name="Scheremetjew M."/>
            <person name="Finn R."/>
            <person name="Kale V."/>
            <person name="Holt S."/>
            <person name="Cochrane G."/>
            <person name="Meng A."/>
            <person name="Brown T."/>
            <person name="Cohen L."/>
        </authorList>
    </citation>
    <scope>NUCLEOTIDE SEQUENCE</scope>
    <source>
        <strain evidence="7">Pop2</strain>
    </source>
</reference>
<dbReference type="EC" id="5.2.1.8" evidence="1"/>
<sequence length="329" mass="35688">MRPIEHPKAASLIFALVFLLYSDTSKAFTPPFAAMRIKASKNTVYCYSVPSMGETACIEPGCVDHNREKDTQDALSSLSDECSRRDATKRTIGLLLSGLTASFSQPATELSYADDDTSSNSEESSSQSSSPSSSAMDTYQVEIDVQLDPQTSGTIVVEVMPSWAPLASARFKELVELGFYNDARFIRVLPGFVAQFGIASDPALNKEWLLCEKGCRALVDEPRKESNKRGTLSFATSGKNTRQTQVFINLGNNGGAPNFLDGQGFVPFARVVSGMDDTVKKLNSEYGMMESVSGGLAGSVNQGKAAYYGKEYLTTLFPKLSYIKTAKII</sequence>
<gene>
    <name evidence="7" type="ORF">DBRI1063_LOCUS11627</name>
</gene>
<proteinExistence type="predicted"/>
<dbReference type="SUPFAM" id="SSF50891">
    <property type="entry name" value="Cyclophilin-like"/>
    <property type="match status" value="1"/>
</dbReference>
<evidence type="ECO:0000313" key="7">
    <source>
        <dbReference type="EMBL" id="CAD9331090.1"/>
    </source>
</evidence>
<keyword evidence="3" id="KW-0413">Isomerase</keyword>
<dbReference type="InterPro" id="IPR002130">
    <property type="entry name" value="Cyclophilin-type_PPIase_dom"/>
</dbReference>
<protein>
    <recommendedName>
        <fullName evidence="1">peptidylprolyl isomerase</fullName>
        <ecNumber evidence="1">5.2.1.8</ecNumber>
    </recommendedName>
</protein>
<dbReference type="InterPro" id="IPR044665">
    <property type="entry name" value="E_coli_cyclophilin_A-like"/>
</dbReference>
<dbReference type="InterPro" id="IPR029000">
    <property type="entry name" value="Cyclophilin-like_dom_sf"/>
</dbReference>
<evidence type="ECO:0000256" key="2">
    <source>
        <dbReference type="ARBA" id="ARBA00023110"/>
    </source>
</evidence>
<evidence type="ECO:0000256" key="1">
    <source>
        <dbReference type="ARBA" id="ARBA00013194"/>
    </source>
</evidence>
<dbReference type="Gene3D" id="2.40.100.10">
    <property type="entry name" value="Cyclophilin-like"/>
    <property type="match status" value="1"/>
</dbReference>
<name>A0A7S1Z7W0_9STRA</name>
<feature type="region of interest" description="Disordered" evidence="4">
    <location>
        <begin position="110"/>
        <end position="137"/>
    </location>
</feature>
<feature type="chain" id="PRO_5030945182" description="peptidylprolyl isomerase" evidence="5">
    <location>
        <begin position="28"/>
        <end position="329"/>
    </location>
</feature>
<keyword evidence="5" id="KW-0732">Signal</keyword>
<accession>A0A7S1Z7W0</accession>
<evidence type="ECO:0000256" key="5">
    <source>
        <dbReference type="SAM" id="SignalP"/>
    </source>
</evidence>
<feature type="signal peptide" evidence="5">
    <location>
        <begin position="1"/>
        <end position="27"/>
    </location>
</feature>
<evidence type="ECO:0000256" key="4">
    <source>
        <dbReference type="SAM" id="MobiDB-lite"/>
    </source>
</evidence>
<evidence type="ECO:0000259" key="6">
    <source>
        <dbReference type="PROSITE" id="PS50072"/>
    </source>
</evidence>
<dbReference type="GO" id="GO:0003755">
    <property type="term" value="F:peptidyl-prolyl cis-trans isomerase activity"/>
    <property type="evidence" value="ECO:0007669"/>
    <property type="project" value="UniProtKB-KW"/>
</dbReference>